<evidence type="ECO:0000313" key="2">
    <source>
        <dbReference type="Proteomes" id="UP000813427"/>
    </source>
</evidence>
<gene>
    <name evidence="1" type="ORF">BKA59DRAFT_444341</name>
</gene>
<name>A0A8K0RMH0_9HYPO</name>
<comment type="caution">
    <text evidence="1">The sequence shown here is derived from an EMBL/GenBank/DDBJ whole genome shotgun (WGS) entry which is preliminary data.</text>
</comment>
<dbReference type="EMBL" id="JAGPXF010000007">
    <property type="protein sequence ID" value="KAH7235382.1"/>
    <property type="molecule type" value="Genomic_DNA"/>
</dbReference>
<dbReference type="Proteomes" id="UP000813427">
    <property type="component" value="Unassembled WGS sequence"/>
</dbReference>
<evidence type="ECO:0008006" key="3">
    <source>
        <dbReference type="Google" id="ProtNLM"/>
    </source>
</evidence>
<organism evidence="1 2">
    <name type="scientific">Fusarium tricinctum</name>
    <dbReference type="NCBI Taxonomy" id="61284"/>
    <lineage>
        <taxon>Eukaryota</taxon>
        <taxon>Fungi</taxon>
        <taxon>Dikarya</taxon>
        <taxon>Ascomycota</taxon>
        <taxon>Pezizomycotina</taxon>
        <taxon>Sordariomycetes</taxon>
        <taxon>Hypocreomycetidae</taxon>
        <taxon>Hypocreales</taxon>
        <taxon>Nectriaceae</taxon>
        <taxon>Fusarium</taxon>
        <taxon>Fusarium tricinctum species complex</taxon>
    </lineage>
</organism>
<evidence type="ECO:0000313" key="1">
    <source>
        <dbReference type="EMBL" id="KAH7235382.1"/>
    </source>
</evidence>
<protein>
    <recommendedName>
        <fullName evidence="3">F-box domain-containing protein</fullName>
    </recommendedName>
</protein>
<keyword evidence="2" id="KW-1185">Reference proteome</keyword>
<dbReference type="AlphaFoldDB" id="A0A8K0RMH0"/>
<reference evidence="1" key="1">
    <citation type="journal article" date="2021" name="Nat. Commun.">
        <title>Genetic determinants of endophytism in the Arabidopsis root mycobiome.</title>
        <authorList>
            <person name="Mesny F."/>
            <person name="Miyauchi S."/>
            <person name="Thiergart T."/>
            <person name="Pickel B."/>
            <person name="Atanasova L."/>
            <person name="Karlsson M."/>
            <person name="Huettel B."/>
            <person name="Barry K.W."/>
            <person name="Haridas S."/>
            <person name="Chen C."/>
            <person name="Bauer D."/>
            <person name="Andreopoulos W."/>
            <person name="Pangilinan J."/>
            <person name="LaButti K."/>
            <person name="Riley R."/>
            <person name="Lipzen A."/>
            <person name="Clum A."/>
            <person name="Drula E."/>
            <person name="Henrissat B."/>
            <person name="Kohler A."/>
            <person name="Grigoriev I.V."/>
            <person name="Martin F.M."/>
            <person name="Hacquard S."/>
        </authorList>
    </citation>
    <scope>NUCLEOTIDE SEQUENCE</scope>
    <source>
        <strain evidence="1">MPI-SDFR-AT-0068</strain>
    </source>
</reference>
<sequence>MGLCDGVTPSVVFQTLPSELIGAICALLCNSDIKSLRLACRALGNKSPLGFDRVFISANPRNVEVLLAVANHSVFRHRVKEIIWDDSVLIRIPRIDGDGPCGYSADENDPDDYAANEDKEWISRDFVRLCKGSIFLTKGRLREKNKYQGENEVQKQIDNLMSSRDSLAYYSELFYQQREVLLSSADEEAFRYALQRFPQLTKVTVTPAAHGFLFMPLYKTPMIRAFPYGFVYPIPRTWPSDETLGYGSPEDCPEGWENDDERRQWRGFCIVSKVLADCAERENLHISELVVDNHKLPTGIDYTLFDKPNTEYDSLCKILTRPGFKRIVLSLTTGYRPNFDADDWDIYRNGRISNLIAKAPDLEEVVLQTNYDLTSWSCSMEDYTSLFDIFPIENFSSGKLKHFGLSGLQVSPDDLISFLGKLPSTLKSVNLSFLALVEGHGNHATMLADIRNKLGWRHRPASQRIKVSISMILNQFNRGRYICLDKEVQEYIYGDGPCPFIAQQGRIHAHFSFGTGIVYDEFDPSFAIPYETSRVRLGRGAGFPGSAV</sequence>
<dbReference type="OrthoDB" id="5422579at2759"/>
<proteinExistence type="predicted"/>
<accession>A0A8K0RMH0</accession>